<dbReference type="EMBL" id="BLLF01005920">
    <property type="protein sequence ID" value="GFH31764.1"/>
    <property type="molecule type" value="Genomic_DNA"/>
</dbReference>
<feature type="non-terminal residue" evidence="1">
    <location>
        <position position="112"/>
    </location>
</feature>
<accession>A0A6A0AI85</accession>
<proteinExistence type="predicted"/>
<comment type="caution">
    <text evidence="1">The sequence shown here is derived from an EMBL/GenBank/DDBJ whole genome shotgun (WGS) entry which is preliminary data.</text>
</comment>
<keyword evidence="2" id="KW-1185">Reference proteome</keyword>
<gene>
    <name evidence="1" type="ORF">HaLaN_30871</name>
</gene>
<organism evidence="1 2">
    <name type="scientific">Haematococcus lacustris</name>
    <name type="common">Green alga</name>
    <name type="synonym">Haematococcus pluvialis</name>
    <dbReference type="NCBI Taxonomy" id="44745"/>
    <lineage>
        <taxon>Eukaryota</taxon>
        <taxon>Viridiplantae</taxon>
        <taxon>Chlorophyta</taxon>
        <taxon>core chlorophytes</taxon>
        <taxon>Chlorophyceae</taxon>
        <taxon>CS clade</taxon>
        <taxon>Chlamydomonadales</taxon>
        <taxon>Haematococcaceae</taxon>
        <taxon>Haematococcus</taxon>
    </lineage>
</organism>
<dbReference type="Proteomes" id="UP000485058">
    <property type="component" value="Unassembled WGS sequence"/>
</dbReference>
<evidence type="ECO:0000313" key="1">
    <source>
        <dbReference type="EMBL" id="GFH31764.1"/>
    </source>
</evidence>
<evidence type="ECO:0000313" key="2">
    <source>
        <dbReference type="Proteomes" id="UP000485058"/>
    </source>
</evidence>
<reference evidence="1 2" key="1">
    <citation type="submission" date="2020-02" db="EMBL/GenBank/DDBJ databases">
        <title>Draft genome sequence of Haematococcus lacustris strain NIES-144.</title>
        <authorList>
            <person name="Morimoto D."/>
            <person name="Nakagawa S."/>
            <person name="Yoshida T."/>
            <person name="Sawayama S."/>
        </authorList>
    </citation>
    <scope>NUCLEOTIDE SEQUENCE [LARGE SCALE GENOMIC DNA]</scope>
    <source>
        <strain evidence="1 2">NIES-144</strain>
    </source>
</reference>
<sequence length="112" mass="12802">MFYRIDNLLTLELVIKHCEIVRDIIKYYTLSSCLAQQVEVNKPALCSAVTDANFLRPERTAAQQQRAGSIRAVVLSPNFWAENELLVHTMRPVVQLEIDLQTDNANMADAYY</sequence>
<feature type="non-terminal residue" evidence="1">
    <location>
        <position position="1"/>
    </location>
</feature>
<protein>
    <submittedName>
        <fullName evidence="1">Uncharacterized protein</fullName>
    </submittedName>
</protein>
<name>A0A6A0AI85_HAELA</name>
<dbReference type="AlphaFoldDB" id="A0A6A0AI85"/>